<accession>A0AAV5RDV0</accession>
<gene>
    <name evidence="1" type="ORF">DAPK24_053890</name>
</gene>
<evidence type="ECO:0000313" key="2">
    <source>
        <dbReference type="Proteomes" id="UP001378960"/>
    </source>
</evidence>
<keyword evidence="2" id="KW-1185">Reference proteome</keyword>
<dbReference type="SUPFAM" id="SSF54719">
    <property type="entry name" value="Fe,Mn superoxide dismutase (SOD), C-terminal domain"/>
    <property type="match status" value="1"/>
</dbReference>
<dbReference type="Proteomes" id="UP001378960">
    <property type="component" value="Unassembled WGS sequence"/>
</dbReference>
<keyword evidence="1" id="KW-0689">Ribosomal protein</keyword>
<dbReference type="PANTHER" id="PTHR43595">
    <property type="entry name" value="37S RIBOSOMAL PROTEIN S26, MITOCHONDRIAL"/>
    <property type="match status" value="1"/>
</dbReference>
<organism evidence="1 2">
    <name type="scientific">Pichia kluyveri</name>
    <name type="common">Yeast</name>
    <dbReference type="NCBI Taxonomy" id="36015"/>
    <lineage>
        <taxon>Eukaryota</taxon>
        <taxon>Fungi</taxon>
        <taxon>Dikarya</taxon>
        <taxon>Ascomycota</taxon>
        <taxon>Saccharomycotina</taxon>
        <taxon>Pichiomycetes</taxon>
        <taxon>Pichiales</taxon>
        <taxon>Pichiaceae</taxon>
        <taxon>Pichia</taxon>
    </lineage>
</organism>
<dbReference type="Gene3D" id="3.55.40.20">
    <property type="entry name" value="Iron/manganese superoxide dismutase, C-terminal domain"/>
    <property type="match status" value="1"/>
</dbReference>
<protein>
    <submittedName>
        <fullName evidence="1">Mitochondrial 37S ribosomal protein</fullName>
    </submittedName>
</protein>
<dbReference type="AlphaFoldDB" id="A0AAV5RDV0"/>
<dbReference type="EMBL" id="BTGB01000009">
    <property type="protein sequence ID" value="GMM48791.1"/>
    <property type="molecule type" value="Genomic_DNA"/>
</dbReference>
<dbReference type="PANTHER" id="PTHR43595:SF1">
    <property type="entry name" value="SMALL RIBOSOMAL SUBUNIT PROTEIN MS43"/>
    <property type="match status" value="1"/>
</dbReference>
<comment type="caution">
    <text evidence="1">The sequence shown here is derived from an EMBL/GenBank/DDBJ whole genome shotgun (WGS) entry which is preliminary data.</text>
</comment>
<dbReference type="InterPro" id="IPR036314">
    <property type="entry name" value="SOD_C_sf"/>
</dbReference>
<dbReference type="GO" id="GO:0005840">
    <property type="term" value="C:ribosome"/>
    <property type="evidence" value="ECO:0007669"/>
    <property type="project" value="UniProtKB-KW"/>
</dbReference>
<reference evidence="1 2" key="1">
    <citation type="journal article" date="2023" name="Elife">
        <title>Identification of key yeast species and microbe-microbe interactions impacting larval growth of Drosophila in the wild.</title>
        <authorList>
            <person name="Mure A."/>
            <person name="Sugiura Y."/>
            <person name="Maeda R."/>
            <person name="Honda K."/>
            <person name="Sakurai N."/>
            <person name="Takahashi Y."/>
            <person name="Watada M."/>
            <person name="Katoh T."/>
            <person name="Gotoh A."/>
            <person name="Gotoh Y."/>
            <person name="Taniguchi I."/>
            <person name="Nakamura K."/>
            <person name="Hayashi T."/>
            <person name="Katayama T."/>
            <person name="Uemura T."/>
            <person name="Hattori Y."/>
        </authorList>
    </citation>
    <scope>NUCLEOTIDE SEQUENCE [LARGE SCALE GENOMIC DNA]</scope>
    <source>
        <strain evidence="1 2">PK-24</strain>
    </source>
</reference>
<sequence length="343" mass="39160">MIRITLGKSRISYRCFSNLSFTRQELNINNNINNNTTNNDSIIIDNIKLPTVELINNSIANNTGLKGLFSDSTLKDLHNGQSMNLESLKEALSDSYYKNYIDSFKSQHKDASNNPIIGQYKNLLEKCSINYDNNSYIFDLSSNIYNYYYFTSILKSRSGNLIKPNANALLETNKISINNIPTSPKFLSLIKSSFNSVEEFLTLLNDSILSIKGNGNTWVTYNYVANSKTYENFKKLTIVNTYNNGSPYDLLSNRIQTGEEFNNRKNKSINQDTSIRSDKHTIPTIKEAQKVNNFKFNSHPLFAIPSNPSYYLRDYGVYGKQEYIKNVLASIDWDIVQSRADSN</sequence>
<keyword evidence="1" id="KW-0687">Ribonucleoprotein</keyword>
<proteinExistence type="predicted"/>
<name>A0AAV5RDV0_PICKL</name>
<evidence type="ECO:0000313" key="1">
    <source>
        <dbReference type="EMBL" id="GMM48791.1"/>
    </source>
</evidence>
<dbReference type="GO" id="GO:0005737">
    <property type="term" value="C:cytoplasm"/>
    <property type="evidence" value="ECO:0007669"/>
    <property type="project" value="TreeGrafter"/>
</dbReference>